<evidence type="ECO:0000256" key="1">
    <source>
        <dbReference type="ARBA" id="ARBA00012528"/>
    </source>
</evidence>
<dbReference type="EC" id="2.7.7.65" evidence="1"/>
<dbReference type="PROSITE" id="PS50887">
    <property type="entry name" value="GGDEF"/>
    <property type="match status" value="1"/>
</dbReference>
<dbReference type="CDD" id="cd01949">
    <property type="entry name" value="GGDEF"/>
    <property type="match status" value="1"/>
</dbReference>
<dbReference type="Gene3D" id="3.30.70.270">
    <property type="match status" value="1"/>
</dbReference>
<organism evidence="6 7">
    <name type="scientific">Corallincola platygyrae</name>
    <dbReference type="NCBI Taxonomy" id="1193278"/>
    <lineage>
        <taxon>Bacteria</taxon>
        <taxon>Pseudomonadati</taxon>
        <taxon>Pseudomonadota</taxon>
        <taxon>Gammaproteobacteria</taxon>
        <taxon>Alteromonadales</taxon>
        <taxon>Psychromonadaceae</taxon>
        <taxon>Corallincola</taxon>
    </lineage>
</organism>
<dbReference type="GO" id="GO:0052621">
    <property type="term" value="F:diguanylate cyclase activity"/>
    <property type="evidence" value="ECO:0007669"/>
    <property type="project" value="UniProtKB-EC"/>
</dbReference>
<feature type="signal peptide" evidence="4">
    <location>
        <begin position="1"/>
        <end position="24"/>
    </location>
</feature>
<dbReference type="PANTHER" id="PTHR45138:SF9">
    <property type="entry name" value="DIGUANYLATE CYCLASE DGCM-RELATED"/>
    <property type="match status" value="1"/>
</dbReference>
<dbReference type="NCBIfam" id="TIGR00254">
    <property type="entry name" value="GGDEF"/>
    <property type="match status" value="1"/>
</dbReference>
<dbReference type="InterPro" id="IPR043128">
    <property type="entry name" value="Rev_trsase/Diguanyl_cyclase"/>
</dbReference>
<proteinExistence type="predicted"/>
<dbReference type="InterPro" id="IPR029787">
    <property type="entry name" value="Nucleotide_cyclase"/>
</dbReference>
<sequence>MSAFKCVILLSISLITSYCFPVNAADSSFSVLEKLLSKSTSHTESVQTLERYRSDLSKWSVLEQARFYIKLADHQTELSQFAEAEENYSRGIGILTPLGASQPLIHALTERSYVRYIKTYDKSFYCPDRVLAAEYARELQDQDTLVKALTQLAFCYNNRAQFESGLKLLQEALAIAYDAELTPNRIAMIYNATALIYQKIELNAEAYHYLLKAYQKWASVDDKIDMLSMLHGLVASAIKLGDWELADKHVEEMFALANRSPEHTDFTFFAYFNAGRAALAKRELSTAVEQLNVALARQEDTAEKFFVWLTHATLAETHLRSGDWEQANEQAEAFLANPNISDDLGYWKALCEAIIAAKIQDGQTALLKVLSIADSERKQKIDFINDAALRATHSHSEKLTQFENQLLTKEVEINRLALANERDQRKIAYLTITVIVVFTLGLSAALFFLIRSRRLLQHRAQTDFLTGVANRRYIMEQAERIIDRAAHRGDNLSVILFDIDHFKRINDTYGHQAGDKAIKQIADVTIGSLRPGDILGRVGGEEFLVVLPAAGQKQALEVAERLRNAVACHPLDMNKQKIQVTISLGVSTLKSDCSTLTALMHAADDALYQAKGAGRNCTQVASQPQLA</sequence>
<keyword evidence="3" id="KW-1133">Transmembrane helix</keyword>
<keyword evidence="3" id="KW-0472">Membrane</keyword>
<dbReference type="InterPro" id="IPR011990">
    <property type="entry name" value="TPR-like_helical_dom_sf"/>
</dbReference>
<feature type="domain" description="GGDEF" evidence="5">
    <location>
        <begin position="490"/>
        <end position="623"/>
    </location>
</feature>
<comment type="catalytic activity">
    <reaction evidence="2">
        <text>2 GTP = 3',3'-c-di-GMP + 2 diphosphate</text>
        <dbReference type="Rhea" id="RHEA:24898"/>
        <dbReference type="ChEBI" id="CHEBI:33019"/>
        <dbReference type="ChEBI" id="CHEBI:37565"/>
        <dbReference type="ChEBI" id="CHEBI:58805"/>
        <dbReference type="EC" id="2.7.7.65"/>
    </reaction>
</comment>
<evidence type="ECO:0000313" key="7">
    <source>
        <dbReference type="Proteomes" id="UP001597380"/>
    </source>
</evidence>
<comment type="caution">
    <text evidence="6">The sequence shown here is derived from an EMBL/GenBank/DDBJ whole genome shotgun (WGS) entry which is preliminary data.</text>
</comment>
<dbReference type="SMART" id="SM00267">
    <property type="entry name" value="GGDEF"/>
    <property type="match status" value="1"/>
</dbReference>
<evidence type="ECO:0000256" key="3">
    <source>
        <dbReference type="SAM" id="Phobius"/>
    </source>
</evidence>
<keyword evidence="4" id="KW-0732">Signal</keyword>
<dbReference type="Pfam" id="PF00990">
    <property type="entry name" value="GGDEF"/>
    <property type="match status" value="1"/>
</dbReference>
<evidence type="ECO:0000256" key="2">
    <source>
        <dbReference type="ARBA" id="ARBA00034247"/>
    </source>
</evidence>
<keyword evidence="7" id="KW-1185">Reference proteome</keyword>
<evidence type="ECO:0000256" key="4">
    <source>
        <dbReference type="SAM" id="SignalP"/>
    </source>
</evidence>
<dbReference type="EMBL" id="JBHUHT010000014">
    <property type="protein sequence ID" value="MFD2096932.1"/>
    <property type="molecule type" value="Genomic_DNA"/>
</dbReference>
<dbReference type="SUPFAM" id="SSF55073">
    <property type="entry name" value="Nucleotide cyclase"/>
    <property type="match status" value="1"/>
</dbReference>
<name>A0ABW4XPM9_9GAMM</name>
<evidence type="ECO:0000259" key="5">
    <source>
        <dbReference type="PROSITE" id="PS50887"/>
    </source>
</evidence>
<keyword evidence="6" id="KW-0808">Transferase</keyword>
<dbReference type="Gene3D" id="1.25.40.10">
    <property type="entry name" value="Tetratricopeptide repeat domain"/>
    <property type="match status" value="2"/>
</dbReference>
<dbReference type="SUPFAM" id="SSF48452">
    <property type="entry name" value="TPR-like"/>
    <property type="match status" value="1"/>
</dbReference>
<gene>
    <name evidence="6" type="ORF">ACFSJ3_13125</name>
</gene>
<reference evidence="7" key="1">
    <citation type="journal article" date="2019" name="Int. J. Syst. Evol. Microbiol.">
        <title>The Global Catalogue of Microorganisms (GCM) 10K type strain sequencing project: providing services to taxonomists for standard genome sequencing and annotation.</title>
        <authorList>
            <consortium name="The Broad Institute Genomics Platform"/>
            <consortium name="The Broad Institute Genome Sequencing Center for Infectious Disease"/>
            <person name="Wu L."/>
            <person name="Ma J."/>
        </authorList>
    </citation>
    <scope>NUCLEOTIDE SEQUENCE [LARGE SCALE GENOMIC DNA]</scope>
    <source>
        <strain evidence="7">CGMCC 1.10992</strain>
    </source>
</reference>
<protein>
    <recommendedName>
        <fullName evidence="1">diguanylate cyclase</fullName>
        <ecNumber evidence="1">2.7.7.65</ecNumber>
    </recommendedName>
</protein>
<keyword evidence="6" id="KW-0548">Nucleotidyltransferase</keyword>
<dbReference type="InterPro" id="IPR000160">
    <property type="entry name" value="GGDEF_dom"/>
</dbReference>
<keyword evidence="3" id="KW-0812">Transmembrane</keyword>
<accession>A0ABW4XPM9</accession>
<evidence type="ECO:0000313" key="6">
    <source>
        <dbReference type="EMBL" id="MFD2096932.1"/>
    </source>
</evidence>
<dbReference type="Proteomes" id="UP001597380">
    <property type="component" value="Unassembled WGS sequence"/>
</dbReference>
<dbReference type="PANTHER" id="PTHR45138">
    <property type="entry name" value="REGULATORY COMPONENTS OF SENSORY TRANSDUCTION SYSTEM"/>
    <property type="match status" value="1"/>
</dbReference>
<feature type="chain" id="PRO_5047069783" description="diguanylate cyclase" evidence="4">
    <location>
        <begin position="25"/>
        <end position="627"/>
    </location>
</feature>
<dbReference type="InterPro" id="IPR050469">
    <property type="entry name" value="Diguanylate_Cyclase"/>
</dbReference>
<feature type="transmembrane region" description="Helical" evidence="3">
    <location>
        <begin position="427"/>
        <end position="450"/>
    </location>
</feature>
<dbReference type="RefSeq" id="WP_345339764.1">
    <property type="nucleotide sequence ID" value="NZ_BAABLI010000011.1"/>
</dbReference>